<proteinExistence type="predicted"/>
<organism evidence="1 2">
    <name type="scientific">Caerostris extrusa</name>
    <name type="common">Bark spider</name>
    <name type="synonym">Caerostris bankana</name>
    <dbReference type="NCBI Taxonomy" id="172846"/>
    <lineage>
        <taxon>Eukaryota</taxon>
        <taxon>Metazoa</taxon>
        <taxon>Ecdysozoa</taxon>
        <taxon>Arthropoda</taxon>
        <taxon>Chelicerata</taxon>
        <taxon>Arachnida</taxon>
        <taxon>Araneae</taxon>
        <taxon>Araneomorphae</taxon>
        <taxon>Entelegynae</taxon>
        <taxon>Araneoidea</taxon>
        <taxon>Araneidae</taxon>
        <taxon>Caerostris</taxon>
    </lineage>
</organism>
<evidence type="ECO:0000313" key="1">
    <source>
        <dbReference type="EMBL" id="GIY46763.1"/>
    </source>
</evidence>
<sequence>MPFFGRRRLSKSNKLSGKKIKTKIEFSRRGSASRTGFRAFPPCISPGHNWFPNPQKRKKGSWKWKKEKNSCGPDYSWVGRHLQKGDLVLWRRLTPPLSVPFQ</sequence>
<dbReference type="AlphaFoldDB" id="A0AAV4TJG2"/>
<accession>A0AAV4TJG2</accession>
<dbReference type="EMBL" id="BPLR01011478">
    <property type="protein sequence ID" value="GIY46763.1"/>
    <property type="molecule type" value="Genomic_DNA"/>
</dbReference>
<evidence type="ECO:0000313" key="2">
    <source>
        <dbReference type="Proteomes" id="UP001054945"/>
    </source>
</evidence>
<reference evidence="1 2" key="1">
    <citation type="submission" date="2021-06" db="EMBL/GenBank/DDBJ databases">
        <title>Caerostris extrusa draft genome.</title>
        <authorList>
            <person name="Kono N."/>
            <person name="Arakawa K."/>
        </authorList>
    </citation>
    <scope>NUCLEOTIDE SEQUENCE [LARGE SCALE GENOMIC DNA]</scope>
</reference>
<comment type="caution">
    <text evidence="1">The sequence shown here is derived from an EMBL/GenBank/DDBJ whole genome shotgun (WGS) entry which is preliminary data.</text>
</comment>
<name>A0AAV4TJG2_CAEEX</name>
<dbReference type="Proteomes" id="UP001054945">
    <property type="component" value="Unassembled WGS sequence"/>
</dbReference>
<gene>
    <name evidence="1" type="ORF">CEXT_185121</name>
</gene>
<protein>
    <submittedName>
        <fullName evidence="1">Uncharacterized protein</fullName>
    </submittedName>
</protein>
<keyword evidence="2" id="KW-1185">Reference proteome</keyword>